<evidence type="ECO:0000313" key="3">
    <source>
        <dbReference type="Proteomes" id="UP001597419"/>
    </source>
</evidence>
<protein>
    <submittedName>
        <fullName evidence="2">DUF6338 family protein</fullName>
    </submittedName>
</protein>
<dbReference type="RefSeq" id="WP_345388748.1">
    <property type="nucleotide sequence ID" value="NZ_BAABHG010000003.1"/>
</dbReference>
<evidence type="ECO:0000313" key="2">
    <source>
        <dbReference type="EMBL" id="MFD2457437.1"/>
    </source>
</evidence>
<dbReference type="Proteomes" id="UP001597419">
    <property type="component" value="Unassembled WGS sequence"/>
</dbReference>
<reference evidence="3" key="1">
    <citation type="journal article" date="2019" name="Int. J. Syst. Evol. Microbiol.">
        <title>The Global Catalogue of Microorganisms (GCM) 10K type strain sequencing project: providing services to taxonomists for standard genome sequencing and annotation.</title>
        <authorList>
            <consortium name="The Broad Institute Genomics Platform"/>
            <consortium name="The Broad Institute Genome Sequencing Center for Infectious Disease"/>
            <person name="Wu L."/>
            <person name="Ma J."/>
        </authorList>
    </citation>
    <scope>NUCLEOTIDE SEQUENCE [LARGE SCALE GENOMIC DNA]</scope>
    <source>
        <strain evidence="3">CGMCC 4.7643</strain>
    </source>
</reference>
<evidence type="ECO:0000256" key="1">
    <source>
        <dbReference type="SAM" id="Phobius"/>
    </source>
</evidence>
<keyword evidence="1" id="KW-1133">Transmembrane helix</keyword>
<dbReference type="EMBL" id="JBHUKU010000002">
    <property type="protein sequence ID" value="MFD2457437.1"/>
    <property type="molecule type" value="Genomic_DNA"/>
</dbReference>
<gene>
    <name evidence="2" type="ORF">ACFSYJ_02455</name>
</gene>
<proteinExistence type="predicted"/>
<dbReference type="Pfam" id="PF19865">
    <property type="entry name" value="DUF6338"/>
    <property type="match status" value="1"/>
</dbReference>
<dbReference type="InterPro" id="IPR045919">
    <property type="entry name" value="DUF6338"/>
</dbReference>
<comment type="caution">
    <text evidence="2">The sequence shown here is derived from an EMBL/GenBank/DDBJ whole genome shotgun (WGS) entry which is preliminary data.</text>
</comment>
<keyword evidence="3" id="KW-1185">Reference proteome</keyword>
<feature type="transmembrane region" description="Helical" evidence="1">
    <location>
        <begin position="86"/>
        <end position="109"/>
    </location>
</feature>
<feature type="transmembrane region" description="Helical" evidence="1">
    <location>
        <begin position="45"/>
        <end position="66"/>
    </location>
</feature>
<sequence>MVPSTAAAVVVFLLMVTPGIAFELLWQTTRMRREESTFVEISRVLFTGVVFSVLAVVLVAVLAALVPGSAAALPDLVRDTGKYFSAHPVLTLVSLVAVTLLALCFAVAAHDVLTPDTERRIAQETVWYTAFNRLAAPGVRVFLSVQLKDGTTVTGYSAGYSTESDPAKRDLLLSAPLAIRQPGAAAPDALDEDWQTLVLNGAEIRTVAAAYVGSPLSESPPGLGRRLSVLLVRRAWRAALGVALLILLTLLMVGLTTA</sequence>
<feature type="transmembrane region" description="Helical" evidence="1">
    <location>
        <begin position="235"/>
        <end position="255"/>
    </location>
</feature>
<keyword evidence="1" id="KW-0472">Membrane</keyword>
<keyword evidence="1" id="KW-0812">Transmembrane</keyword>
<accession>A0ABW5GAD7</accession>
<name>A0ABW5GAD7_9PSEU</name>
<feature type="transmembrane region" description="Helical" evidence="1">
    <location>
        <begin position="6"/>
        <end position="25"/>
    </location>
</feature>
<organism evidence="2 3">
    <name type="scientific">Amycolatopsis samaneae</name>
    <dbReference type="NCBI Taxonomy" id="664691"/>
    <lineage>
        <taxon>Bacteria</taxon>
        <taxon>Bacillati</taxon>
        <taxon>Actinomycetota</taxon>
        <taxon>Actinomycetes</taxon>
        <taxon>Pseudonocardiales</taxon>
        <taxon>Pseudonocardiaceae</taxon>
        <taxon>Amycolatopsis</taxon>
    </lineage>
</organism>